<dbReference type="AlphaFoldDB" id="R7TWC2"/>
<sequence length="341" mass="38563">QGERKGTNKYYPPDFDPVKHRNLAGYTGQHPLRERARKLHLGILVIRFEMPYNIWCDGCNSHIGMGVRYNAEKSKIGMYYTTPIYKFRMKCHLCPSHMEIKTDPANHDYVIISGARRKEQRWDPKDNEQIVPEDRNDQKKMATDAMFKLEHGANDKDKASEAKSSLAHLTNVQAFHKDDFGLNQLARSKFRTEKKALHKLDSEDDALLKKSSLNVPLVEEHDDDVRMAKLIKYSTSNNYSNKQKERRDAIHSRPLFHRIATATKSPSSTKERQIAEVKKSVQTAQASKLNQAFDEQAQKNVALKGIVREKGKSGGGGGASGKAEGLRALCDYDSSSSSADE</sequence>
<reference evidence="5" key="1">
    <citation type="submission" date="2012-12" db="EMBL/GenBank/DDBJ databases">
        <authorList>
            <person name="Hellsten U."/>
            <person name="Grimwood J."/>
            <person name="Chapman J.A."/>
            <person name="Shapiro H."/>
            <person name="Aerts A."/>
            <person name="Otillar R.P."/>
            <person name="Terry A.Y."/>
            <person name="Boore J.L."/>
            <person name="Simakov O."/>
            <person name="Marletaz F."/>
            <person name="Cho S.-J."/>
            <person name="Edsinger-Gonzales E."/>
            <person name="Havlak P."/>
            <person name="Kuo D.-H."/>
            <person name="Larsson T."/>
            <person name="Lv J."/>
            <person name="Arendt D."/>
            <person name="Savage R."/>
            <person name="Osoegawa K."/>
            <person name="de Jong P."/>
            <person name="Lindberg D.R."/>
            <person name="Seaver E.C."/>
            <person name="Weisblat D.A."/>
            <person name="Putnam N.H."/>
            <person name="Grigoriev I.V."/>
            <person name="Rokhsar D.S."/>
        </authorList>
    </citation>
    <scope>NUCLEOTIDE SEQUENCE</scope>
    <source>
        <strain evidence="5">I ESC-2004</strain>
    </source>
</reference>
<dbReference type="Proteomes" id="UP000014760">
    <property type="component" value="Unassembled WGS sequence"/>
</dbReference>
<dbReference type="OrthoDB" id="360327at2759"/>
<protein>
    <recommendedName>
        <fullName evidence="6">Coiled-coil domain-containing protein 130</fullName>
    </recommendedName>
</protein>
<evidence type="ECO:0000313" key="5">
    <source>
        <dbReference type="Proteomes" id="UP000014760"/>
    </source>
</evidence>
<evidence type="ECO:0000313" key="3">
    <source>
        <dbReference type="EMBL" id="ELT97877.1"/>
    </source>
</evidence>
<dbReference type="InterPro" id="IPR007590">
    <property type="entry name" value="Saf4/Yju2"/>
</dbReference>
<dbReference type="FunCoup" id="R7TWC2">
    <property type="interactions" value="1194"/>
</dbReference>
<organism evidence="3">
    <name type="scientific">Capitella teleta</name>
    <name type="common">Polychaete worm</name>
    <dbReference type="NCBI Taxonomy" id="283909"/>
    <lineage>
        <taxon>Eukaryota</taxon>
        <taxon>Metazoa</taxon>
        <taxon>Spiralia</taxon>
        <taxon>Lophotrochozoa</taxon>
        <taxon>Annelida</taxon>
        <taxon>Polychaeta</taxon>
        <taxon>Sedentaria</taxon>
        <taxon>Scolecida</taxon>
        <taxon>Capitellidae</taxon>
        <taxon>Capitella</taxon>
    </lineage>
</organism>
<proteinExistence type="inferred from homology"/>
<dbReference type="EMBL" id="KB308442">
    <property type="protein sequence ID" value="ELT97877.1"/>
    <property type="molecule type" value="Genomic_DNA"/>
</dbReference>
<feature type="non-terminal residue" evidence="3">
    <location>
        <position position="1"/>
    </location>
</feature>
<dbReference type="GO" id="GO:0071014">
    <property type="term" value="C:post-mRNA release spliceosomal complex"/>
    <property type="evidence" value="ECO:0007669"/>
    <property type="project" value="TreeGrafter"/>
</dbReference>
<gene>
    <name evidence="3" type="ORF">CAPTEDRAFT_94947</name>
</gene>
<keyword evidence="5" id="KW-1185">Reference proteome</keyword>
<name>R7TWC2_CAPTE</name>
<comment type="similarity">
    <text evidence="1">Belongs to the CWC16 family.</text>
</comment>
<dbReference type="STRING" id="283909.R7TWC2"/>
<dbReference type="HOGENOM" id="CLU_050402_3_0_1"/>
<dbReference type="OMA" id="YDDAMYK"/>
<evidence type="ECO:0000256" key="1">
    <source>
        <dbReference type="ARBA" id="ARBA00005595"/>
    </source>
</evidence>
<dbReference type="PANTHER" id="PTHR12111">
    <property type="entry name" value="SPLICING FACTOR YJU2"/>
    <property type="match status" value="1"/>
</dbReference>
<dbReference type="GO" id="GO:0000398">
    <property type="term" value="P:mRNA splicing, via spliceosome"/>
    <property type="evidence" value="ECO:0007669"/>
    <property type="project" value="InterPro"/>
</dbReference>
<evidence type="ECO:0000256" key="2">
    <source>
        <dbReference type="SAM" id="MobiDB-lite"/>
    </source>
</evidence>
<evidence type="ECO:0000313" key="4">
    <source>
        <dbReference type="EnsemblMetazoa" id="CapteP94947"/>
    </source>
</evidence>
<reference evidence="4" key="3">
    <citation type="submission" date="2015-06" db="UniProtKB">
        <authorList>
            <consortium name="EnsemblMetazoa"/>
        </authorList>
    </citation>
    <scope>IDENTIFICATION</scope>
</reference>
<dbReference type="Pfam" id="PF04502">
    <property type="entry name" value="Saf4_Yju2"/>
    <property type="match status" value="1"/>
</dbReference>
<dbReference type="EnsemblMetazoa" id="CapteT94947">
    <property type="protein sequence ID" value="CapteP94947"/>
    <property type="gene ID" value="CapteG94947"/>
</dbReference>
<feature type="region of interest" description="Disordered" evidence="2">
    <location>
        <begin position="306"/>
        <end position="341"/>
    </location>
</feature>
<reference evidence="3 5" key="2">
    <citation type="journal article" date="2013" name="Nature">
        <title>Insights into bilaterian evolution from three spiralian genomes.</title>
        <authorList>
            <person name="Simakov O."/>
            <person name="Marletaz F."/>
            <person name="Cho S.J."/>
            <person name="Edsinger-Gonzales E."/>
            <person name="Havlak P."/>
            <person name="Hellsten U."/>
            <person name="Kuo D.H."/>
            <person name="Larsson T."/>
            <person name="Lv J."/>
            <person name="Arendt D."/>
            <person name="Savage R."/>
            <person name="Osoegawa K."/>
            <person name="de Jong P."/>
            <person name="Grimwood J."/>
            <person name="Chapman J.A."/>
            <person name="Shapiro H."/>
            <person name="Aerts A."/>
            <person name="Otillar R.P."/>
            <person name="Terry A.Y."/>
            <person name="Boore J.L."/>
            <person name="Grigoriev I.V."/>
            <person name="Lindberg D.R."/>
            <person name="Seaver E.C."/>
            <person name="Weisblat D.A."/>
            <person name="Putnam N.H."/>
            <person name="Rokhsar D.S."/>
        </authorList>
    </citation>
    <scope>NUCLEOTIDE SEQUENCE</scope>
    <source>
        <strain evidence="3 5">I ESC-2004</strain>
    </source>
</reference>
<dbReference type="EMBL" id="AMQN01010700">
    <property type="status" value="NOT_ANNOTATED_CDS"/>
    <property type="molecule type" value="Genomic_DNA"/>
</dbReference>
<dbReference type="EMBL" id="AMQN01010701">
    <property type="status" value="NOT_ANNOTATED_CDS"/>
    <property type="molecule type" value="Genomic_DNA"/>
</dbReference>
<evidence type="ECO:0008006" key="6">
    <source>
        <dbReference type="Google" id="ProtNLM"/>
    </source>
</evidence>
<dbReference type="PANTHER" id="PTHR12111:SF2">
    <property type="entry name" value="SPLICING FACTOR YJU2B-RELATED"/>
    <property type="match status" value="1"/>
</dbReference>
<accession>R7TWC2</accession>
<dbReference type="GO" id="GO:0005684">
    <property type="term" value="C:U2-type spliceosomal complex"/>
    <property type="evidence" value="ECO:0007669"/>
    <property type="project" value="TreeGrafter"/>
</dbReference>